<protein>
    <submittedName>
        <fullName evidence="2">Hydrolase</fullName>
    </submittedName>
</protein>
<dbReference type="InterPro" id="IPR017439">
    <property type="entry name" value="Amidohydrolase"/>
</dbReference>
<accession>A0ABQ1Y543</accession>
<dbReference type="GO" id="GO:0016787">
    <property type="term" value="F:hydrolase activity"/>
    <property type="evidence" value="ECO:0007669"/>
    <property type="project" value="UniProtKB-KW"/>
</dbReference>
<evidence type="ECO:0000259" key="1">
    <source>
        <dbReference type="Pfam" id="PF07687"/>
    </source>
</evidence>
<comment type="caution">
    <text evidence="2">The sequence shown here is derived from an EMBL/GenBank/DDBJ whole genome shotgun (WGS) entry which is preliminary data.</text>
</comment>
<dbReference type="InterPro" id="IPR002933">
    <property type="entry name" value="Peptidase_M20"/>
</dbReference>
<proteinExistence type="predicted"/>
<dbReference type="Proteomes" id="UP000659344">
    <property type="component" value="Unassembled WGS sequence"/>
</dbReference>
<dbReference type="InterPro" id="IPR036264">
    <property type="entry name" value="Bact_exopeptidase_dim_dom"/>
</dbReference>
<evidence type="ECO:0000313" key="3">
    <source>
        <dbReference type="Proteomes" id="UP000659344"/>
    </source>
</evidence>
<dbReference type="PANTHER" id="PTHR11014:SF63">
    <property type="entry name" value="METALLOPEPTIDASE, PUTATIVE (AFU_ORTHOLOGUE AFUA_6G09600)-RELATED"/>
    <property type="match status" value="1"/>
</dbReference>
<dbReference type="PANTHER" id="PTHR11014">
    <property type="entry name" value="PEPTIDASE M20 FAMILY MEMBER"/>
    <property type="match status" value="1"/>
</dbReference>
<sequence length="381" mass="41335">MTRNSLENQLIQFRRDLHTYPELSNQEFETTAKIRRALEEHGITICDLPLTTGLVAEIKGELPGSVIALRGDIDALPILEQSDVSFPSLREGVMHACGHDFHTSVMLGVAILLNEQKTTLPGTVRILFQPAEETGHGAKNILNTGILDDVTAIFGLHNDPTLKVGEFGTKTGALTAGVDRFEIHVKGVGAHAAKPHEGNDPILITGAIIGALQSIISRNVSSADNAVVSITQVHSGSTWNVIPEAAYLEGTVRTFSSETRAYIQKRMTQILHGIGESFDAEVTLTWHPGPPSVMNTAEWADLSLQIAAGHGYDAKTIPVTSVGEDFAFYQEKFPGAFVMIGSGGPYDLHHPKFKVDDTALYPACTYFVKLAFAALERLREQ</sequence>
<dbReference type="Pfam" id="PF01546">
    <property type="entry name" value="Peptidase_M20"/>
    <property type="match status" value="1"/>
</dbReference>
<dbReference type="Pfam" id="PF07687">
    <property type="entry name" value="M20_dimer"/>
    <property type="match status" value="1"/>
</dbReference>
<dbReference type="SUPFAM" id="SSF53187">
    <property type="entry name" value="Zn-dependent exopeptidases"/>
    <property type="match status" value="1"/>
</dbReference>
<keyword evidence="3" id="KW-1185">Reference proteome</keyword>
<dbReference type="RefSeq" id="WP_229753228.1">
    <property type="nucleotide sequence ID" value="NZ_BMFT01000001.1"/>
</dbReference>
<gene>
    <name evidence="2" type="ORF">GCM10008013_04620</name>
</gene>
<dbReference type="SUPFAM" id="SSF55031">
    <property type="entry name" value="Bacterial exopeptidase dimerisation domain"/>
    <property type="match status" value="1"/>
</dbReference>
<dbReference type="InterPro" id="IPR011650">
    <property type="entry name" value="Peptidase_M20_dimer"/>
</dbReference>
<evidence type="ECO:0000313" key="2">
    <source>
        <dbReference type="EMBL" id="GGH12260.1"/>
    </source>
</evidence>
<keyword evidence="2" id="KW-0378">Hydrolase</keyword>
<organism evidence="2 3">
    <name type="scientific">Paenibacillus segetis</name>
    <dbReference type="NCBI Taxonomy" id="1325360"/>
    <lineage>
        <taxon>Bacteria</taxon>
        <taxon>Bacillati</taxon>
        <taxon>Bacillota</taxon>
        <taxon>Bacilli</taxon>
        <taxon>Bacillales</taxon>
        <taxon>Paenibacillaceae</taxon>
        <taxon>Paenibacillus</taxon>
    </lineage>
</organism>
<reference evidence="3" key="1">
    <citation type="journal article" date="2019" name="Int. J. Syst. Evol. Microbiol.">
        <title>The Global Catalogue of Microorganisms (GCM) 10K type strain sequencing project: providing services to taxonomists for standard genome sequencing and annotation.</title>
        <authorList>
            <consortium name="The Broad Institute Genomics Platform"/>
            <consortium name="The Broad Institute Genome Sequencing Center for Infectious Disease"/>
            <person name="Wu L."/>
            <person name="Ma J."/>
        </authorList>
    </citation>
    <scope>NUCLEOTIDE SEQUENCE [LARGE SCALE GENOMIC DNA]</scope>
    <source>
        <strain evidence="3">CGMCC 1.12769</strain>
    </source>
</reference>
<feature type="domain" description="Peptidase M20 dimerisation" evidence="1">
    <location>
        <begin position="177"/>
        <end position="271"/>
    </location>
</feature>
<dbReference type="Gene3D" id="3.30.70.360">
    <property type="match status" value="1"/>
</dbReference>
<dbReference type="EMBL" id="BMFT01000001">
    <property type="protein sequence ID" value="GGH12260.1"/>
    <property type="molecule type" value="Genomic_DNA"/>
</dbReference>
<dbReference type="NCBIfam" id="TIGR01891">
    <property type="entry name" value="amidohydrolases"/>
    <property type="match status" value="1"/>
</dbReference>
<dbReference type="PIRSF" id="PIRSF005962">
    <property type="entry name" value="Pept_M20D_amidohydro"/>
    <property type="match status" value="1"/>
</dbReference>
<dbReference type="Gene3D" id="3.40.630.10">
    <property type="entry name" value="Zn peptidases"/>
    <property type="match status" value="1"/>
</dbReference>
<name>A0ABQ1Y543_9BACL</name>